<dbReference type="GO" id="GO:0032259">
    <property type="term" value="P:methylation"/>
    <property type="evidence" value="ECO:0007669"/>
    <property type="project" value="UniProtKB-KW"/>
</dbReference>
<dbReference type="InterPro" id="IPR002941">
    <property type="entry name" value="DNA_methylase_N4/N6"/>
</dbReference>
<dbReference type="SUPFAM" id="SSF53335">
    <property type="entry name" value="S-adenosyl-L-methionine-dependent methyltransferases"/>
    <property type="match status" value="1"/>
</dbReference>
<dbReference type="InterPro" id="IPR029063">
    <property type="entry name" value="SAM-dependent_MTases_sf"/>
</dbReference>
<keyword evidence="1 4" id="KW-0489">Methyltransferase</keyword>
<gene>
    <name evidence="4" type="ORF">MCM2015_pMC1_15</name>
</gene>
<dbReference type="InterPro" id="IPR001091">
    <property type="entry name" value="RM_Methyltransferase"/>
</dbReference>
<dbReference type="EMBL" id="LT158601">
    <property type="protein sequence ID" value="CVK35456.1"/>
    <property type="molecule type" value="Genomic_DNA"/>
</dbReference>
<geneLocation type="plasmid" evidence="4">
    <name>pMC1</name>
</geneLocation>
<dbReference type="Gene3D" id="3.40.50.150">
    <property type="entry name" value="Vaccinia Virus protein VP39"/>
    <property type="match status" value="1"/>
</dbReference>
<evidence type="ECO:0000256" key="2">
    <source>
        <dbReference type="ARBA" id="ARBA00022679"/>
    </source>
</evidence>
<feature type="domain" description="DNA methylase N-4/N-6" evidence="3">
    <location>
        <begin position="184"/>
        <end position="248"/>
    </location>
</feature>
<dbReference type="PRINTS" id="PR00508">
    <property type="entry name" value="S21N4MTFRASE"/>
</dbReference>
<keyword evidence="2" id="KW-0808">Transferase</keyword>
<evidence type="ECO:0000256" key="1">
    <source>
        <dbReference type="ARBA" id="ARBA00022603"/>
    </source>
</evidence>
<sequence>MRDYDPADDSKKCYDLAIKVKRERGDTHWPQRDPWQRKEVIGGCTLYLGDCSDIVPVLGKIDGLVADGPYKFETSGGGKLRSKRPNMDQIAAAGLDQGFDHTIFTGRQFGSAVFFAHNDQWAELLPYLASEFDRYAIVPWIKTNALPVANRHYRPDTEIYVHAWNSGFHPVGDLQQKKRFIIAKNGQDPDVDHPTVKPQAVMSKIICNVAGQTVLDPFMGSGSTGVACVKAGRTFIGIERHEPYFEIACDRIRKAYAQSDLLVSSEPVTAVPRQEGFL</sequence>
<dbReference type="Pfam" id="PF01555">
    <property type="entry name" value="N6_N4_Mtase"/>
    <property type="match status" value="1"/>
</dbReference>
<evidence type="ECO:0000259" key="3">
    <source>
        <dbReference type="Pfam" id="PF01555"/>
    </source>
</evidence>
<keyword evidence="4" id="KW-0614">Plasmid</keyword>
<proteinExistence type="predicted"/>
<evidence type="ECO:0000313" key="4">
    <source>
        <dbReference type="EMBL" id="CVK35456.1"/>
    </source>
</evidence>
<name>A0A193SCW4_9ZZZZ</name>
<organism evidence="4">
    <name type="scientific">biofilter metagenome</name>
    <dbReference type="NCBI Taxonomy" id="1070537"/>
    <lineage>
        <taxon>unclassified sequences</taxon>
        <taxon>metagenomes</taxon>
        <taxon>ecological metagenomes</taxon>
    </lineage>
</organism>
<reference evidence="4" key="1">
    <citation type="journal article" date="2016" name="Sci. Rep.">
        <title>Genomics of high molecular weight plasmids isolated from an on-farm biopurification system.</title>
        <authorList>
            <person name="Martini M.C."/>
            <person name="Wibberg D."/>
            <person name="Lozano M."/>
            <person name="Torres Tejerizo G."/>
            <person name="Albicoro F.J."/>
            <person name="Jaenicke S."/>
            <person name="van Elsas J.D."/>
            <person name="Petroni A."/>
            <person name="Garcillan-Barcia M.P."/>
            <person name="de la Cruz F."/>
            <person name="Schluter A."/>
            <person name="Puhler A."/>
            <person name="Pistorio M."/>
            <person name="Lagares A."/>
            <person name="Del Papa M.F."/>
        </authorList>
    </citation>
    <scope>NUCLEOTIDE SEQUENCE</scope>
    <source>
        <plasmid evidence="4">pMC1</plasmid>
    </source>
</reference>
<dbReference type="AlphaFoldDB" id="A0A193SCW4"/>
<dbReference type="GO" id="GO:0003677">
    <property type="term" value="F:DNA binding"/>
    <property type="evidence" value="ECO:0007669"/>
    <property type="project" value="InterPro"/>
</dbReference>
<protein>
    <submittedName>
        <fullName evidence="4">DNA modification methylase</fullName>
    </submittedName>
</protein>
<accession>A0A193SCW4</accession>
<dbReference type="GO" id="GO:0008170">
    <property type="term" value="F:N-methyltransferase activity"/>
    <property type="evidence" value="ECO:0007669"/>
    <property type="project" value="InterPro"/>
</dbReference>